<reference evidence="9 10" key="1">
    <citation type="journal article" date="2016" name="Sci. Rep.">
        <title>The genome sequence of the outbreeding globe artichoke constructed de novo incorporating a phase-aware low-pass sequencing strategy of F1 progeny.</title>
        <authorList>
            <person name="Scaglione D."/>
            <person name="Reyes-Chin-Wo S."/>
            <person name="Acquadro A."/>
            <person name="Froenicke L."/>
            <person name="Portis E."/>
            <person name="Beitel C."/>
            <person name="Tirone M."/>
            <person name="Mauro R."/>
            <person name="Lo Monaco A."/>
            <person name="Mauromicale G."/>
            <person name="Faccioli P."/>
            <person name="Cattivelli L."/>
            <person name="Rieseberg L."/>
            <person name="Michelmore R."/>
            <person name="Lanteri S."/>
        </authorList>
    </citation>
    <scope>NUCLEOTIDE SEQUENCE [LARGE SCALE GENOMIC DNA]</scope>
    <source>
        <strain evidence="9">2C</strain>
    </source>
</reference>
<dbReference type="SMART" id="SM00175">
    <property type="entry name" value="RAB"/>
    <property type="match status" value="1"/>
</dbReference>
<keyword evidence="6" id="KW-0449">Lipoprotein</keyword>
<keyword evidence="7" id="KW-0636">Prenylation</keyword>
<dbReference type="InterPro" id="IPR001806">
    <property type="entry name" value="Small_GTPase"/>
</dbReference>
<dbReference type="AlphaFoldDB" id="A0A118JU63"/>
<dbReference type="PRINTS" id="PR00449">
    <property type="entry name" value="RASTRNSFRMNG"/>
</dbReference>
<dbReference type="Proteomes" id="UP000243975">
    <property type="component" value="Unassembled WGS sequence"/>
</dbReference>
<sequence length="299" mass="34469">MAEIENYNDEKMKSITCEEDEMILMEASITCENTRNDKKMKSIYGAWSCESVWRKEAKQSGRSPTHVASSFSFSSFPLRDLDIEIAGIYVHKRFNQQYKATIGADFVTKELHIDDKIITMQIWDTTGQERFQSLGLVSDVNVMRSFDTLDNYHEEFLKQCSQYLVFVFGVTTTNQAITTLKKMHLRENRNRFDLVIRDVHMPDMDGFKLLELVGLEMDLPVISESQYTFFNHIIMDNRTLPSRRANSKVTGLKVPVGVKNINNWDGNHTRNPNPSLQLTELKTSNELQPLDMFGSSRLA</sequence>
<keyword evidence="4" id="KW-0653">Protein transport</keyword>
<keyword evidence="2" id="KW-0488">Methylation</keyword>
<evidence type="ECO:0000313" key="9">
    <source>
        <dbReference type="EMBL" id="KVH92047.1"/>
    </source>
</evidence>
<evidence type="ECO:0000313" key="10">
    <source>
        <dbReference type="Proteomes" id="UP000243975"/>
    </source>
</evidence>
<dbReference type="EMBL" id="LEKV01004868">
    <property type="protein sequence ID" value="KVH92047.1"/>
    <property type="molecule type" value="Genomic_DNA"/>
</dbReference>
<keyword evidence="3" id="KW-0547">Nucleotide-binding</keyword>
<evidence type="ECO:0000256" key="2">
    <source>
        <dbReference type="ARBA" id="ARBA00022481"/>
    </source>
</evidence>
<organism evidence="9 10">
    <name type="scientific">Cynara cardunculus var. scolymus</name>
    <name type="common">Globe artichoke</name>
    <name type="synonym">Cynara scolymus</name>
    <dbReference type="NCBI Taxonomy" id="59895"/>
    <lineage>
        <taxon>Eukaryota</taxon>
        <taxon>Viridiplantae</taxon>
        <taxon>Streptophyta</taxon>
        <taxon>Embryophyta</taxon>
        <taxon>Tracheophyta</taxon>
        <taxon>Spermatophyta</taxon>
        <taxon>Magnoliopsida</taxon>
        <taxon>eudicotyledons</taxon>
        <taxon>Gunneridae</taxon>
        <taxon>Pentapetalae</taxon>
        <taxon>asterids</taxon>
        <taxon>campanulids</taxon>
        <taxon>Asterales</taxon>
        <taxon>Asteraceae</taxon>
        <taxon>Carduoideae</taxon>
        <taxon>Cardueae</taxon>
        <taxon>Carduinae</taxon>
        <taxon>Cynara</taxon>
    </lineage>
</organism>
<dbReference type="InterPro" id="IPR011006">
    <property type="entry name" value="CheY-like_superfamily"/>
</dbReference>
<comment type="similarity">
    <text evidence="1">Belongs to the small GTPase superfamily. Rab family.</text>
</comment>
<evidence type="ECO:0000256" key="1">
    <source>
        <dbReference type="ARBA" id="ARBA00006270"/>
    </source>
</evidence>
<dbReference type="GO" id="GO:0005525">
    <property type="term" value="F:GTP binding"/>
    <property type="evidence" value="ECO:0007669"/>
    <property type="project" value="UniProtKB-KW"/>
</dbReference>
<evidence type="ECO:0000256" key="5">
    <source>
        <dbReference type="ARBA" id="ARBA00023134"/>
    </source>
</evidence>
<evidence type="ECO:0000256" key="3">
    <source>
        <dbReference type="ARBA" id="ARBA00022741"/>
    </source>
</evidence>
<dbReference type="STRING" id="59895.A0A118JU63"/>
<dbReference type="Gramene" id="KVH92047">
    <property type="protein sequence ID" value="KVH92047"/>
    <property type="gene ID" value="Ccrd_005926"/>
</dbReference>
<comment type="caution">
    <text evidence="9">The sequence shown here is derived from an EMBL/GenBank/DDBJ whole genome shotgun (WGS) entry which is preliminary data.</text>
</comment>
<dbReference type="SUPFAM" id="SSF52172">
    <property type="entry name" value="CheY-like"/>
    <property type="match status" value="1"/>
</dbReference>
<keyword evidence="4" id="KW-0813">Transport</keyword>
<accession>A0A118JU63</accession>
<gene>
    <name evidence="9" type="ORF">Ccrd_005926</name>
</gene>
<dbReference type="PANTHER" id="PTHR47981:SF2">
    <property type="entry name" value="RAS-RELATED PROTEIN RABG3B"/>
    <property type="match status" value="1"/>
</dbReference>
<evidence type="ECO:0000256" key="8">
    <source>
        <dbReference type="ARBA" id="ARBA00046278"/>
    </source>
</evidence>
<proteinExistence type="inferred from homology"/>
<dbReference type="SUPFAM" id="SSF52540">
    <property type="entry name" value="P-loop containing nucleoside triphosphate hydrolases"/>
    <property type="match status" value="1"/>
</dbReference>
<dbReference type="PANTHER" id="PTHR47981">
    <property type="entry name" value="RAB FAMILY"/>
    <property type="match status" value="1"/>
</dbReference>
<dbReference type="GO" id="GO:0012505">
    <property type="term" value="C:endomembrane system"/>
    <property type="evidence" value="ECO:0007669"/>
    <property type="project" value="UniProtKB-SubCell"/>
</dbReference>
<protein>
    <submittedName>
        <fullName evidence="9">CheY-like superfamily</fullName>
    </submittedName>
</protein>
<dbReference type="Gene3D" id="3.40.50.300">
    <property type="entry name" value="P-loop containing nucleotide triphosphate hydrolases"/>
    <property type="match status" value="1"/>
</dbReference>
<dbReference type="GO" id="GO:0003924">
    <property type="term" value="F:GTPase activity"/>
    <property type="evidence" value="ECO:0007669"/>
    <property type="project" value="InterPro"/>
</dbReference>
<comment type="subcellular location">
    <subcellularLocation>
        <location evidence="8">Endomembrane system</location>
        <topology evidence="8">Lipid-anchor</topology>
        <orientation evidence="8">Cytoplasmic side</orientation>
    </subcellularLocation>
</comment>
<name>A0A118JU63_CYNCS</name>
<dbReference type="GO" id="GO:0015031">
    <property type="term" value="P:protein transport"/>
    <property type="evidence" value="ECO:0007669"/>
    <property type="project" value="UniProtKB-KW"/>
</dbReference>
<evidence type="ECO:0000256" key="4">
    <source>
        <dbReference type="ARBA" id="ARBA00022927"/>
    </source>
</evidence>
<evidence type="ECO:0000256" key="6">
    <source>
        <dbReference type="ARBA" id="ARBA00023288"/>
    </source>
</evidence>
<dbReference type="InterPro" id="IPR027417">
    <property type="entry name" value="P-loop_NTPase"/>
</dbReference>
<dbReference type="GO" id="GO:0005774">
    <property type="term" value="C:vacuolar membrane"/>
    <property type="evidence" value="ECO:0007669"/>
    <property type="project" value="TreeGrafter"/>
</dbReference>
<keyword evidence="5" id="KW-0342">GTP-binding</keyword>
<evidence type="ECO:0000256" key="7">
    <source>
        <dbReference type="ARBA" id="ARBA00023289"/>
    </source>
</evidence>
<dbReference type="Pfam" id="PF00071">
    <property type="entry name" value="Ras"/>
    <property type="match status" value="1"/>
</dbReference>
<keyword evidence="10" id="KW-1185">Reference proteome</keyword>